<dbReference type="SUPFAM" id="SSF52047">
    <property type="entry name" value="RNI-like"/>
    <property type="match status" value="1"/>
</dbReference>
<organism evidence="1 2">
    <name type="scientific">Mya arenaria</name>
    <name type="common">Soft-shell clam</name>
    <dbReference type="NCBI Taxonomy" id="6604"/>
    <lineage>
        <taxon>Eukaryota</taxon>
        <taxon>Metazoa</taxon>
        <taxon>Spiralia</taxon>
        <taxon>Lophotrochozoa</taxon>
        <taxon>Mollusca</taxon>
        <taxon>Bivalvia</taxon>
        <taxon>Autobranchia</taxon>
        <taxon>Heteroconchia</taxon>
        <taxon>Euheterodonta</taxon>
        <taxon>Imparidentia</taxon>
        <taxon>Neoheterodontei</taxon>
        <taxon>Myida</taxon>
        <taxon>Myoidea</taxon>
        <taxon>Myidae</taxon>
        <taxon>Mya</taxon>
    </lineage>
</organism>
<name>A0ABY7FJN7_MYAAR</name>
<dbReference type="Proteomes" id="UP001164746">
    <property type="component" value="Chromosome 12"/>
</dbReference>
<gene>
    <name evidence="1" type="ORF">MAR_016379</name>
</gene>
<protein>
    <submittedName>
        <fullName evidence="1">Uncharacterized protein</fullName>
    </submittedName>
</protein>
<dbReference type="EMBL" id="CP111023">
    <property type="protein sequence ID" value="WAR22405.1"/>
    <property type="molecule type" value="Genomic_DNA"/>
</dbReference>
<dbReference type="Gene3D" id="3.80.10.10">
    <property type="entry name" value="Ribonuclease Inhibitor"/>
    <property type="match status" value="1"/>
</dbReference>
<keyword evidence="2" id="KW-1185">Reference proteome</keyword>
<evidence type="ECO:0000313" key="2">
    <source>
        <dbReference type="Proteomes" id="UP001164746"/>
    </source>
</evidence>
<sequence>MMTFVLQKCTNRQSLGKLARILQFTSGFSSDKVKTISEISEYVCFRSEIEKDDETCRLVQDTFLGCLTEAKPNSDVKCMSVKVLQLSIESDLNLILSIRPETVRQLVITHHVTCQKYHISCITLMTGLTQLLIMNHNDTINAHALLSIVHGCNNLKKLELDDYDLTPFREKSLHSCMCNVTYIRLFGCTLSHTQVTNLLCETPKLADITLWAVRCVADDKCGCQDKDKQFHGEKQIGENDLQTLEENERYCRHGQVTVTTCHIYDSSQVFVHVLQSDSLTTLLIDEYEFSDDTGLEMFIPRCNKLQNLELDNIILDTRNIITIIKNAKPGAELQVKLNKTQVLGGDASHLENALDALPFVDVASFTANDNEIIRASIIVSKPREVRDVDMNNDDQSSDDEERPLLDQHIDVLDSSDVCFEMMTMSERKNNNTSCCECTLL</sequence>
<accession>A0ABY7FJN7</accession>
<dbReference type="InterPro" id="IPR032675">
    <property type="entry name" value="LRR_dom_sf"/>
</dbReference>
<reference evidence="1" key="1">
    <citation type="submission" date="2022-11" db="EMBL/GenBank/DDBJ databases">
        <title>Centuries of genome instability and evolution in soft-shell clam transmissible cancer (bioRxiv).</title>
        <authorList>
            <person name="Hart S.F.M."/>
            <person name="Yonemitsu M.A."/>
            <person name="Giersch R.M."/>
            <person name="Beal B.F."/>
            <person name="Arriagada G."/>
            <person name="Davis B.W."/>
            <person name="Ostrander E.A."/>
            <person name="Goff S.P."/>
            <person name="Metzger M.J."/>
        </authorList>
    </citation>
    <scope>NUCLEOTIDE SEQUENCE</scope>
    <source>
        <strain evidence="1">MELC-2E11</strain>
        <tissue evidence="1">Siphon/mantle</tissue>
    </source>
</reference>
<evidence type="ECO:0000313" key="1">
    <source>
        <dbReference type="EMBL" id="WAR22405.1"/>
    </source>
</evidence>
<proteinExistence type="predicted"/>